<dbReference type="PANTHER" id="PTHR23513">
    <property type="entry name" value="INTEGRAL MEMBRANE EFFLUX PROTEIN-RELATED"/>
    <property type="match status" value="1"/>
</dbReference>
<feature type="transmembrane region" description="Helical" evidence="6">
    <location>
        <begin position="101"/>
        <end position="117"/>
    </location>
</feature>
<sequence>MQTKLWNRNFTLLIAATGLGAIGGIAGGFAMSFLVFDETGSTMASALVLAAQLIPGFLLPLVIAPWMDRMPRKPFLVGGDVLNGIMYLLLGLYLLRGAFSYVGYLAFSLVLATLSSFDELAYNSIFPMLLPEGTQQKGYAVASTLYPVLRVVMLPLSAVLLDAVGAAWLLVGQGGLSLCAAAVESGIRIQEQRRPSEEGSGLKTWWADVKEAIQYLRREKGLMNIYGYMAVANGVGSGYSPILVAFFRTFPGMTATMYSLLSLAEFLGRSLGGMVQYRTEIPEKKKYGFAFLVYMLYETVDLFLLWLPYPLMLVSRGLCGFLGINSATMRQAAVQRYIPDRLRARVNAFESMLYTGAAAVLSLVIGALGEVLDYRLCVSLCGGFSMAVCLATIWRGRKYVRAVYERSGE</sequence>
<comment type="caution">
    <text evidence="7">The sequence shown here is derived from an EMBL/GenBank/DDBJ whole genome shotgun (WGS) entry which is preliminary data.</text>
</comment>
<protein>
    <submittedName>
        <fullName evidence="7">MFS transporter</fullName>
    </submittedName>
</protein>
<keyword evidence="3 6" id="KW-0812">Transmembrane</keyword>
<dbReference type="SUPFAM" id="SSF103473">
    <property type="entry name" value="MFS general substrate transporter"/>
    <property type="match status" value="1"/>
</dbReference>
<evidence type="ECO:0000313" key="8">
    <source>
        <dbReference type="Proteomes" id="UP001199319"/>
    </source>
</evidence>
<feature type="transmembrane region" description="Helical" evidence="6">
    <location>
        <begin position="12"/>
        <end position="36"/>
    </location>
</feature>
<feature type="transmembrane region" description="Helical" evidence="6">
    <location>
        <begin position="351"/>
        <end position="368"/>
    </location>
</feature>
<gene>
    <name evidence="7" type="ORF">LKD37_08620</name>
</gene>
<evidence type="ECO:0000256" key="5">
    <source>
        <dbReference type="ARBA" id="ARBA00023136"/>
    </source>
</evidence>
<dbReference type="PANTHER" id="PTHR23513:SF11">
    <property type="entry name" value="STAPHYLOFERRIN A TRANSPORTER"/>
    <property type="match status" value="1"/>
</dbReference>
<dbReference type="GO" id="GO:0022857">
    <property type="term" value="F:transmembrane transporter activity"/>
    <property type="evidence" value="ECO:0007669"/>
    <property type="project" value="InterPro"/>
</dbReference>
<proteinExistence type="predicted"/>
<keyword evidence="8" id="KW-1185">Reference proteome</keyword>
<evidence type="ECO:0000256" key="1">
    <source>
        <dbReference type="ARBA" id="ARBA00004651"/>
    </source>
</evidence>
<evidence type="ECO:0000256" key="4">
    <source>
        <dbReference type="ARBA" id="ARBA00022989"/>
    </source>
</evidence>
<dbReference type="EMBL" id="JAJEPW010000022">
    <property type="protein sequence ID" value="MCC2129575.1"/>
    <property type="molecule type" value="Genomic_DNA"/>
</dbReference>
<keyword evidence="2" id="KW-1003">Cell membrane</keyword>
<accession>A0AAE3DEJ4</accession>
<keyword evidence="5 6" id="KW-0472">Membrane</keyword>
<dbReference type="CDD" id="cd06173">
    <property type="entry name" value="MFS_MefA_like"/>
    <property type="match status" value="1"/>
</dbReference>
<dbReference type="GO" id="GO:0005886">
    <property type="term" value="C:plasma membrane"/>
    <property type="evidence" value="ECO:0007669"/>
    <property type="project" value="UniProtKB-SubCell"/>
</dbReference>
<dbReference type="InterPro" id="IPR036259">
    <property type="entry name" value="MFS_trans_sf"/>
</dbReference>
<keyword evidence="4 6" id="KW-1133">Transmembrane helix</keyword>
<name>A0AAE3DEJ4_9FIRM</name>
<evidence type="ECO:0000256" key="6">
    <source>
        <dbReference type="SAM" id="Phobius"/>
    </source>
</evidence>
<dbReference type="AlphaFoldDB" id="A0AAE3DEJ4"/>
<dbReference type="Gene3D" id="1.20.1250.20">
    <property type="entry name" value="MFS general substrate transporter like domains"/>
    <property type="match status" value="1"/>
</dbReference>
<feature type="transmembrane region" description="Helical" evidence="6">
    <location>
        <begin position="42"/>
        <end position="63"/>
    </location>
</feature>
<feature type="transmembrane region" description="Helical" evidence="6">
    <location>
        <begin position="225"/>
        <end position="247"/>
    </location>
</feature>
<reference evidence="7" key="1">
    <citation type="submission" date="2021-10" db="EMBL/GenBank/DDBJ databases">
        <title>Anaerobic single-cell dispensing facilitates the cultivation of human gut bacteria.</title>
        <authorList>
            <person name="Afrizal A."/>
        </authorList>
    </citation>
    <scope>NUCLEOTIDE SEQUENCE</scope>
    <source>
        <strain evidence="7">CLA-AA-H272</strain>
    </source>
</reference>
<comment type="subcellular location">
    <subcellularLocation>
        <location evidence="1">Cell membrane</location>
        <topology evidence="1">Multi-pass membrane protein</topology>
    </subcellularLocation>
</comment>
<dbReference type="RefSeq" id="WP_302928852.1">
    <property type="nucleotide sequence ID" value="NZ_JAJEPW010000022.1"/>
</dbReference>
<dbReference type="Proteomes" id="UP001199319">
    <property type="component" value="Unassembled WGS sequence"/>
</dbReference>
<feature type="transmembrane region" description="Helical" evidence="6">
    <location>
        <begin position="374"/>
        <end position="394"/>
    </location>
</feature>
<feature type="transmembrane region" description="Helical" evidence="6">
    <location>
        <begin position="138"/>
        <end position="160"/>
    </location>
</feature>
<dbReference type="Pfam" id="PF07690">
    <property type="entry name" value="MFS_1"/>
    <property type="match status" value="1"/>
</dbReference>
<feature type="transmembrane region" description="Helical" evidence="6">
    <location>
        <begin position="313"/>
        <end position="330"/>
    </location>
</feature>
<organism evidence="7 8">
    <name type="scientific">Brotocaccenecus cirricatena</name>
    <dbReference type="NCBI Taxonomy" id="3064195"/>
    <lineage>
        <taxon>Bacteria</taxon>
        <taxon>Bacillati</taxon>
        <taxon>Bacillota</taxon>
        <taxon>Clostridia</taxon>
        <taxon>Eubacteriales</taxon>
        <taxon>Oscillospiraceae</taxon>
        <taxon>Brotocaccenecus</taxon>
    </lineage>
</organism>
<dbReference type="InterPro" id="IPR011701">
    <property type="entry name" value="MFS"/>
</dbReference>
<evidence type="ECO:0000256" key="3">
    <source>
        <dbReference type="ARBA" id="ARBA00022692"/>
    </source>
</evidence>
<evidence type="ECO:0000256" key="2">
    <source>
        <dbReference type="ARBA" id="ARBA00022475"/>
    </source>
</evidence>
<evidence type="ECO:0000313" key="7">
    <source>
        <dbReference type="EMBL" id="MCC2129575.1"/>
    </source>
</evidence>